<keyword evidence="2" id="KW-1185">Reference proteome</keyword>
<evidence type="ECO:0000313" key="2">
    <source>
        <dbReference type="Proteomes" id="UP001172630"/>
    </source>
</evidence>
<accession>A0ABT7KLQ2</accession>
<gene>
    <name evidence="1" type="ORF">PY650_28865</name>
</gene>
<dbReference type="Proteomes" id="UP001172630">
    <property type="component" value="Unassembled WGS sequence"/>
</dbReference>
<evidence type="ECO:0000313" key="1">
    <source>
        <dbReference type="EMBL" id="MDL2409569.1"/>
    </source>
</evidence>
<dbReference type="RefSeq" id="WP_285883166.1">
    <property type="nucleotide sequence ID" value="NZ_JARFYN010000054.1"/>
</dbReference>
<reference evidence="1" key="1">
    <citation type="submission" date="2023-06" db="EMBL/GenBank/DDBJ databases">
        <title>Phylogenetic Diversity of Rhizobium strains.</title>
        <authorList>
            <person name="Moura F.T."/>
            <person name="Helene L.C.F."/>
            <person name="Hungria M."/>
        </authorList>
    </citation>
    <scope>NUCLEOTIDE SEQUENCE</scope>
    <source>
        <strain evidence="1">CCGE524</strain>
    </source>
</reference>
<comment type="caution">
    <text evidence="1">The sequence shown here is derived from an EMBL/GenBank/DDBJ whole genome shotgun (WGS) entry which is preliminary data.</text>
</comment>
<organism evidence="1 2">
    <name type="scientific">Rhizobium calliandrae</name>
    <dbReference type="NCBI Taxonomy" id="1312182"/>
    <lineage>
        <taxon>Bacteria</taxon>
        <taxon>Pseudomonadati</taxon>
        <taxon>Pseudomonadota</taxon>
        <taxon>Alphaproteobacteria</taxon>
        <taxon>Hyphomicrobiales</taxon>
        <taxon>Rhizobiaceae</taxon>
        <taxon>Rhizobium/Agrobacterium group</taxon>
        <taxon>Rhizobium</taxon>
    </lineage>
</organism>
<proteinExistence type="predicted"/>
<dbReference type="EMBL" id="JARFYN010000054">
    <property type="protein sequence ID" value="MDL2409569.1"/>
    <property type="molecule type" value="Genomic_DNA"/>
</dbReference>
<protein>
    <submittedName>
        <fullName evidence="1">Uncharacterized protein</fullName>
    </submittedName>
</protein>
<sequence>MKFLPSLIDKPISPSIRRSQLSSRWTSFRQIVIVHSNAITAALGKALVVDRSA</sequence>
<name>A0ABT7KLQ2_9HYPH</name>